<name>A0A6N7PEB5_9BACT</name>
<evidence type="ECO:0000313" key="2">
    <source>
        <dbReference type="EMBL" id="MRG90402.1"/>
    </source>
</evidence>
<reference evidence="2 3" key="1">
    <citation type="submission" date="2019-10" db="EMBL/GenBank/DDBJ databases">
        <title>A soil myxobacterium in the family Polyangiaceae.</title>
        <authorList>
            <person name="Li Y."/>
            <person name="Wang J."/>
        </authorList>
    </citation>
    <scope>NUCLEOTIDE SEQUENCE [LARGE SCALE GENOMIC DNA]</scope>
    <source>
        <strain evidence="2 3">DSM 14734</strain>
    </source>
</reference>
<accession>A0A6N7PEB5</accession>
<comment type="caution">
    <text evidence="2">The sequence shown here is derived from an EMBL/GenBank/DDBJ whole genome shotgun (WGS) entry which is preliminary data.</text>
</comment>
<proteinExistence type="predicted"/>
<sequence>MNTEKTGSRGADKGRGSKREAAETTWSHPLNPEAGMTPMPSDPREVEAAMRAGRISLRLTPYYGFRYGERGARFTQSDSAFLATLPDHAEATIKRQIEWLAGVLANRGMPSLLLEQHLRVLGRELSRAVPEKRAFYRALFVASDGLRARRTGLLPESAGRPIGEAFPEAAGLPSTRLARGTGHLLVAAVADERAGMPNAVPSLEAFFLDRSVFPERFVAAARQTIERARRA</sequence>
<dbReference type="AlphaFoldDB" id="A0A6N7PEB5"/>
<organism evidence="2 3">
    <name type="scientific">Polyangium spumosum</name>
    <dbReference type="NCBI Taxonomy" id="889282"/>
    <lineage>
        <taxon>Bacteria</taxon>
        <taxon>Pseudomonadati</taxon>
        <taxon>Myxococcota</taxon>
        <taxon>Polyangia</taxon>
        <taxon>Polyangiales</taxon>
        <taxon>Polyangiaceae</taxon>
        <taxon>Polyangium</taxon>
    </lineage>
</organism>
<feature type="compositionally biased region" description="Basic and acidic residues" evidence="1">
    <location>
        <begin position="1"/>
        <end position="22"/>
    </location>
</feature>
<evidence type="ECO:0000313" key="3">
    <source>
        <dbReference type="Proteomes" id="UP000440224"/>
    </source>
</evidence>
<feature type="region of interest" description="Disordered" evidence="1">
    <location>
        <begin position="1"/>
        <end position="42"/>
    </location>
</feature>
<evidence type="ECO:0000256" key="1">
    <source>
        <dbReference type="SAM" id="MobiDB-lite"/>
    </source>
</evidence>
<keyword evidence="3" id="KW-1185">Reference proteome</keyword>
<protein>
    <submittedName>
        <fullName evidence="2">Uncharacterized protein</fullName>
    </submittedName>
</protein>
<dbReference type="EMBL" id="WJIE01000001">
    <property type="protein sequence ID" value="MRG90402.1"/>
    <property type="molecule type" value="Genomic_DNA"/>
</dbReference>
<dbReference type="OrthoDB" id="7350441at2"/>
<dbReference type="RefSeq" id="WP_153817323.1">
    <property type="nucleotide sequence ID" value="NZ_WJIE01000001.1"/>
</dbReference>
<dbReference type="Proteomes" id="UP000440224">
    <property type="component" value="Unassembled WGS sequence"/>
</dbReference>
<gene>
    <name evidence="2" type="ORF">GF068_00460</name>
</gene>